<dbReference type="EMBL" id="LFYR01000857">
    <property type="protein sequence ID" value="KMZ68232.1"/>
    <property type="molecule type" value="Genomic_DNA"/>
</dbReference>
<feature type="coiled-coil region" evidence="5">
    <location>
        <begin position="576"/>
        <end position="610"/>
    </location>
</feature>
<feature type="region of interest" description="Disordered" evidence="6">
    <location>
        <begin position="973"/>
        <end position="1008"/>
    </location>
</feature>
<dbReference type="STRING" id="29655.A0A0K9PJ33"/>
<accession>A0A0K9PJ33</accession>
<feature type="coiled-coil region" evidence="5">
    <location>
        <begin position="654"/>
        <end position="714"/>
    </location>
</feature>
<dbReference type="AlphaFoldDB" id="A0A0K9PJ33"/>
<feature type="region of interest" description="Disordered" evidence="6">
    <location>
        <begin position="889"/>
        <end position="925"/>
    </location>
</feature>
<feature type="compositionally biased region" description="Polar residues" evidence="6">
    <location>
        <begin position="902"/>
        <end position="917"/>
    </location>
</feature>
<reference evidence="8" key="1">
    <citation type="journal article" date="2016" name="Nature">
        <title>The genome of the seagrass Zostera marina reveals angiosperm adaptation to the sea.</title>
        <authorList>
            <person name="Olsen J.L."/>
            <person name="Rouze P."/>
            <person name="Verhelst B."/>
            <person name="Lin Y.-C."/>
            <person name="Bayer T."/>
            <person name="Collen J."/>
            <person name="Dattolo E."/>
            <person name="De Paoli E."/>
            <person name="Dittami S."/>
            <person name="Maumus F."/>
            <person name="Michel G."/>
            <person name="Kersting A."/>
            <person name="Lauritano C."/>
            <person name="Lohaus R."/>
            <person name="Toepel M."/>
            <person name="Tonon T."/>
            <person name="Vanneste K."/>
            <person name="Amirebrahimi M."/>
            <person name="Brakel J."/>
            <person name="Bostroem C."/>
            <person name="Chovatia M."/>
            <person name="Grimwood J."/>
            <person name="Jenkins J.W."/>
            <person name="Jueterbock A."/>
            <person name="Mraz A."/>
            <person name="Stam W.T."/>
            <person name="Tice H."/>
            <person name="Bornberg-Bauer E."/>
            <person name="Green P.J."/>
            <person name="Pearson G.A."/>
            <person name="Procaccini G."/>
            <person name="Duarte C.M."/>
            <person name="Schmutz J."/>
            <person name="Reusch T.B.H."/>
            <person name="Van de Peer Y."/>
        </authorList>
    </citation>
    <scope>NUCLEOTIDE SEQUENCE [LARGE SCALE GENOMIC DNA]</scope>
    <source>
        <strain evidence="8">cv. Finnish</strain>
    </source>
</reference>
<keyword evidence="8" id="KW-1185">Reference proteome</keyword>
<evidence type="ECO:0000256" key="3">
    <source>
        <dbReference type="ARBA" id="ARBA00024186"/>
    </source>
</evidence>
<name>A0A0K9PJ33_ZOSMR</name>
<feature type="region of interest" description="Disordered" evidence="6">
    <location>
        <begin position="1135"/>
        <end position="1187"/>
    </location>
</feature>
<feature type="coiled-coil region" evidence="5">
    <location>
        <begin position="443"/>
        <end position="495"/>
    </location>
</feature>
<dbReference type="OrthoDB" id="673795at2759"/>
<evidence type="ECO:0000256" key="5">
    <source>
        <dbReference type="SAM" id="Coils"/>
    </source>
</evidence>
<organism evidence="7 8">
    <name type="scientific">Zostera marina</name>
    <name type="common">Eelgrass</name>
    <dbReference type="NCBI Taxonomy" id="29655"/>
    <lineage>
        <taxon>Eukaryota</taxon>
        <taxon>Viridiplantae</taxon>
        <taxon>Streptophyta</taxon>
        <taxon>Embryophyta</taxon>
        <taxon>Tracheophyta</taxon>
        <taxon>Spermatophyta</taxon>
        <taxon>Magnoliopsida</taxon>
        <taxon>Liliopsida</taxon>
        <taxon>Zosteraceae</taxon>
        <taxon>Zostera</taxon>
    </lineage>
</organism>
<evidence type="ECO:0000256" key="1">
    <source>
        <dbReference type="ARBA" id="ARBA00023054"/>
    </source>
</evidence>
<gene>
    <name evidence="7" type="ORF">ZOSMA_246G00240</name>
</gene>
<comment type="caution">
    <text evidence="7">The sequence shown here is derived from an EMBL/GenBank/DDBJ whole genome shotgun (WGS) entry which is preliminary data.</text>
</comment>
<comment type="subcellular location">
    <subcellularLocation>
        <location evidence="3">Nucleus lamina</location>
    </subcellularLocation>
</comment>
<evidence type="ECO:0000256" key="6">
    <source>
        <dbReference type="SAM" id="MobiDB-lite"/>
    </source>
</evidence>
<feature type="coiled-coil region" evidence="5">
    <location>
        <begin position="234"/>
        <end position="370"/>
    </location>
</feature>
<dbReference type="PANTHER" id="PTHR31908">
    <property type="entry name" value="PROTEIN CROWDED NUCLEI 4"/>
    <property type="match status" value="1"/>
</dbReference>
<evidence type="ECO:0000256" key="4">
    <source>
        <dbReference type="ARBA" id="ARBA00024208"/>
    </source>
</evidence>
<proteinExistence type="inferred from homology"/>
<dbReference type="SUPFAM" id="SSF57997">
    <property type="entry name" value="Tropomyosin"/>
    <property type="match status" value="1"/>
</dbReference>
<feature type="compositionally biased region" description="Low complexity" evidence="6">
    <location>
        <begin position="1091"/>
        <end position="1100"/>
    </location>
</feature>
<keyword evidence="1 5" id="KW-0175">Coiled coil</keyword>
<sequence>MLPAPFLFQLSGYFRKQRVFSSPNRDSESKKEPYRKEQQYHPSLFFVILFSLANLGFRLYIGSRIPIWVSMLTPLKKGWFFSPRKEEANGDLSKKGKEIGEGDRETIQGQNSGGVDGVEEVLVNKKERESLVVKIVKLETELYDYQYNMGVLLLERKDWSTKYEEMREEFLETERVLKQENNAHLLSISDLKKREVNLKKDLGVEKQCVADLEKSLHDMRIECAEIKFTSDQKVQEAQILMEKVEGKSSEAETKLCFADAKITEIKQRTSELEQELQRLSVREDVLRREHASLINEKQLHLEDLDRQRDDLRVLDRNLREGQERLGMNQGLLNQREERTNQKEKALMKKEKELELLKDMLDKRNMSLKEEENHISTSLADISIREKEANIKNGNLEKKENDLLAMEKKIIAREKVEIQKLLDDHTSLLDSKRCEFEIEMEKKKKRFDEEMQDKLTSVQNMEKEINEKEYKLHKREQALENETKKLDDNRKDFEMRLKSLKVLEIATRNTELELDEKGKKIDVDIQKLMVLKTEIDAQKKTVESEKMYILAEEENLKITEQERAGFIELQSKLRHEIDDCGILKENLANEREDLRREIEKFEREWDALDEKKAILIADTKKFSDEKNKFEKWKHNEEEKFNVNKTEAGDHITNELNELQLKKEAFENIMNHERSEARDMFQQERADMARNFDIQKHELEMNVQKKMEQLENKYQEKVSGFNTQRNNEMNHINSLRDLAASEGQKLKLEQNRFEREKQDFVSHRKKLEENQLEIQHDIEKLQALSENLKSKKEWFIKERDNFSSVVEQLKTCKNCGVTFDAILPYLETVREIDDPKDVVLLSHNNNMDNCLKTKAGEVTPLGNGLLAGSSGGRMTWLRKCTKKIFNFSSSTKGDDDLTNRSAEKSGTINMDHNVLTSNDGELDDSENSRSKDLIIVTSKEIDQGREIESSKVIENIANEPVSGVNDQNKIGLISPLQENTSQNEVPKKKSRRGRPKLKKNIEGYSKPTDKLGGIVGQKRNFVQASDHAIVEMIGNNETRSEIALGGPHKKLQTDDLDMLVANDKRYNFRKSTVARPKNRQTKGIKLSKHPQLSINESSQNVQEESEGVSSKHEQVDGEICMLNKSIAEKLNNEVHEFSLQDSVQERKEGEDSGGDKEATPSASPEDSCATEKSQGDDDQSDSEEYNASVGKKVWRFLTT</sequence>
<comment type="similarity">
    <text evidence="4">Belongs to the CRWN family.</text>
</comment>
<feature type="compositionally biased region" description="Basic residues" evidence="6">
    <location>
        <begin position="1074"/>
        <end position="1086"/>
    </location>
</feature>
<dbReference type="Proteomes" id="UP000036987">
    <property type="component" value="Unassembled WGS sequence"/>
</dbReference>
<dbReference type="PANTHER" id="PTHR31908:SF11">
    <property type="entry name" value="PROTEIN CROWDED NUCLEI 1"/>
    <property type="match status" value="1"/>
</dbReference>
<feature type="compositionally biased region" description="Basic residues" evidence="6">
    <location>
        <begin position="986"/>
        <end position="996"/>
    </location>
</feature>
<protein>
    <submittedName>
        <fullName evidence="7">Nuclear matrix constituent-like protein 1</fullName>
    </submittedName>
</protein>
<feature type="compositionally biased region" description="Basic and acidic residues" evidence="6">
    <location>
        <begin position="890"/>
        <end position="901"/>
    </location>
</feature>
<dbReference type="InterPro" id="IPR040418">
    <property type="entry name" value="CRWN"/>
</dbReference>
<keyword evidence="2" id="KW-0539">Nucleus</keyword>
<evidence type="ECO:0000313" key="8">
    <source>
        <dbReference type="Proteomes" id="UP000036987"/>
    </source>
</evidence>
<evidence type="ECO:0000256" key="2">
    <source>
        <dbReference type="ARBA" id="ARBA00023242"/>
    </source>
</evidence>
<evidence type="ECO:0000313" key="7">
    <source>
        <dbReference type="EMBL" id="KMZ68232.1"/>
    </source>
</evidence>
<dbReference type="GO" id="GO:0006997">
    <property type="term" value="P:nucleus organization"/>
    <property type="evidence" value="ECO:0007669"/>
    <property type="project" value="InterPro"/>
</dbReference>
<feature type="region of interest" description="Disordered" evidence="6">
    <location>
        <begin position="1069"/>
        <end position="1112"/>
    </location>
</feature>
<dbReference type="GO" id="GO:0005652">
    <property type="term" value="C:nuclear lamina"/>
    <property type="evidence" value="ECO:0007669"/>
    <property type="project" value="UniProtKB-SubCell"/>
</dbReference>
<feature type="compositionally biased region" description="Basic and acidic residues" evidence="6">
    <location>
        <begin position="1135"/>
        <end position="1156"/>
    </location>
</feature>